<organism evidence="1">
    <name type="scientific">Rhizophora mucronata</name>
    <name type="common">Asiatic mangrove</name>
    <dbReference type="NCBI Taxonomy" id="61149"/>
    <lineage>
        <taxon>Eukaryota</taxon>
        <taxon>Viridiplantae</taxon>
        <taxon>Streptophyta</taxon>
        <taxon>Embryophyta</taxon>
        <taxon>Tracheophyta</taxon>
        <taxon>Spermatophyta</taxon>
        <taxon>Magnoliopsida</taxon>
        <taxon>eudicotyledons</taxon>
        <taxon>Gunneridae</taxon>
        <taxon>Pentapetalae</taxon>
        <taxon>rosids</taxon>
        <taxon>fabids</taxon>
        <taxon>Malpighiales</taxon>
        <taxon>Rhizophoraceae</taxon>
        <taxon>Rhizophora</taxon>
    </lineage>
</organism>
<dbReference type="AlphaFoldDB" id="A0A2P2LW28"/>
<evidence type="ECO:0000313" key="1">
    <source>
        <dbReference type="EMBL" id="MBX22164.1"/>
    </source>
</evidence>
<reference evidence="1" key="1">
    <citation type="submission" date="2018-02" db="EMBL/GenBank/DDBJ databases">
        <title>Rhizophora mucronata_Transcriptome.</title>
        <authorList>
            <person name="Meera S.P."/>
            <person name="Sreeshan A."/>
            <person name="Augustine A."/>
        </authorList>
    </citation>
    <scope>NUCLEOTIDE SEQUENCE</scope>
    <source>
        <tissue evidence="1">Leaf</tissue>
    </source>
</reference>
<proteinExistence type="predicted"/>
<protein>
    <submittedName>
        <fullName evidence="1">ABC transporter B family member 26ic isoform X2</fullName>
    </submittedName>
</protein>
<sequence>MFPPLPFQSYSHPSFIELHFVASARQRKNFLYFNEERMNGETF</sequence>
<name>A0A2P2LW28_RHIMU</name>
<dbReference type="EMBL" id="GGEC01041680">
    <property type="protein sequence ID" value="MBX22164.1"/>
    <property type="molecule type" value="Transcribed_RNA"/>
</dbReference>
<accession>A0A2P2LW28</accession>